<evidence type="ECO:0000313" key="11">
    <source>
        <dbReference type="EMBL" id="MBB6477661.1"/>
    </source>
</evidence>
<gene>
    <name evidence="10" type="primary">atpG</name>
    <name evidence="11" type="ORF">HNR45_000694</name>
</gene>
<evidence type="ECO:0000256" key="6">
    <source>
        <dbReference type="ARBA" id="ARBA00023065"/>
    </source>
</evidence>
<evidence type="ECO:0000256" key="4">
    <source>
        <dbReference type="ARBA" id="ARBA00022448"/>
    </source>
</evidence>
<organism evidence="11 12">
    <name type="scientific">Negativicoccus succinicivorans</name>
    <dbReference type="NCBI Taxonomy" id="620903"/>
    <lineage>
        <taxon>Bacteria</taxon>
        <taxon>Bacillati</taxon>
        <taxon>Bacillota</taxon>
        <taxon>Negativicutes</taxon>
        <taxon>Veillonellales</taxon>
        <taxon>Veillonellaceae</taxon>
        <taxon>Negativicoccus</taxon>
    </lineage>
</organism>
<name>A0A841R2Q7_9FIRM</name>
<dbReference type="PANTHER" id="PTHR11693">
    <property type="entry name" value="ATP SYNTHASE GAMMA CHAIN"/>
    <property type="match status" value="1"/>
</dbReference>
<dbReference type="PRINTS" id="PR00126">
    <property type="entry name" value="ATPASEGAMMA"/>
</dbReference>
<accession>A0A841R2Q7</accession>
<dbReference type="GO" id="GO:0042777">
    <property type="term" value="P:proton motive force-driven plasma membrane ATP synthesis"/>
    <property type="evidence" value="ECO:0007669"/>
    <property type="project" value="UniProtKB-UniRule"/>
</dbReference>
<comment type="subunit">
    <text evidence="10">F-type ATPases have 2 components, CF(1) - the catalytic core - and CF(0) - the membrane proton channel. CF(1) has five subunits: alpha(3), beta(3), gamma(1), delta(1), epsilon(1). CF(0) has three main subunits: a, b and c.</text>
</comment>
<comment type="function">
    <text evidence="1 10">Produces ATP from ADP in the presence of a proton gradient across the membrane. The gamma chain is believed to be important in regulating ATPase activity and the flow of protons through the CF(0) complex.</text>
</comment>
<comment type="similarity">
    <text evidence="3 10">Belongs to the ATPase gamma chain family.</text>
</comment>
<evidence type="ECO:0000256" key="5">
    <source>
        <dbReference type="ARBA" id="ARBA00022781"/>
    </source>
</evidence>
<dbReference type="Proteomes" id="UP000591941">
    <property type="component" value="Unassembled WGS sequence"/>
</dbReference>
<dbReference type="Gene3D" id="1.10.287.80">
    <property type="entry name" value="ATP synthase, gamma subunit, helix hairpin domain"/>
    <property type="match status" value="1"/>
</dbReference>
<keyword evidence="9 10" id="KW-0066">ATP synthesis</keyword>
<sequence length="288" mass="32363">MASTREIKRRIRSVTNIQQITKAMKMVAAARLRRAEEKALGTRPYADKIRELLQHIVANTEEGLESPLLEEREVQRTAYLVIGADKGLAGGYTSNLMKEFTGIVHDKAAETYEIVTVGRRPKTYLAHRGYELLDMYEGFSDRPTYNHARELAHRMAQRFIDGEVDEVIVVYTHFYSALRQKPTAQTVLPIARPEVDENLPADEFDYEFLPDAKEVFSVLLPQYLEVIIYNALLQAAASELGARMAAMTSATDNASDLIDDLTLHYNKARQAAITNEITEIVGGANALE</sequence>
<evidence type="ECO:0000313" key="12">
    <source>
        <dbReference type="Proteomes" id="UP000591941"/>
    </source>
</evidence>
<keyword evidence="12" id="KW-1185">Reference proteome</keyword>
<keyword evidence="5 10" id="KW-0375">Hydrogen ion transport</keyword>
<reference evidence="11 12" key="1">
    <citation type="submission" date="2020-08" db="EMBL/GenBank/DDBJ databases">
        <title>Genomic Encyclopedia of Type Strains, Phase IV (KMG-IV): sequencing the most valuable type-strain genomes for metagenomic binning, comparative biology and taxonomic classification.</title>
        <authorList>
            <person name="Goeker M."/>
        </authorList>
    </citation>
    <scope>NUCLEOTIDE SEQUENCE [LARGE SCALE GENOMIC DNA]</scope>
    <source>
        <strain evidence="11 12">DSM 21255</strain>
    </source>
</reference>
<evidence type="ECO:0000256" key="8">
    <source>
        <dbReference type="ARBA" id="ARBA00023196"/>
    </source>
</evidence>
<dbReference type="Gene3D" id="3.40.1380.10">
    <property type="match status" value="1"/>
</dbReference>
<dbReference type="NCBIfam" id="TIGR01146">
    <property type="entry name" value="ATPsyn_F1gamma"/>
    <property type="match status" value="1"/>
</dbReference>
<dbReference type="GeneID" id="93485960"/>
<evidence type="ECO:0000256" key="9">
    <source>
        <dbReference type="ARBA" id="ARBA00023310"/>
    </source>
</evidence>
<keyword evidence="7 10" id="KW-0472">Membrane</keyword>
<dbReference type="RefSeq" id="WP_024049078.1">
    <property type="nucleotide sequence ID" value="NZ_CABWNB010000002.1"/>
</dbReference>
<dbReference type="GO" id="GO:0005886">
    <property type="term" value="C:plasma membrane"/>
    <property type="evidence" value="ECO:0007669"/>
    <property type="project" value="UniProtKB-SubCell"/>
</dbReference>
<dbReference type="EMBL" id="JACHHI010000003">
    <property type="protein sequence ID" value="MBB6477661.1"/>
    <property type="molecule type" value="Genomic_DNA"/>
</dbReference>
<dbReference type="GO" id="GO:0005524">
    <property type="term" value="F:ATP binding"/>
    <property type="evidence" value="ECO:0007669"/>
    <property type="project" value="UniProtKB-UniRule"/>
</dbReference>
<keyword evidence="6 10" id="KW-0406">Ion transport</keyword>
<comment type="caution">
    <text evidence="11">The sequence shown here is derived from an EMBL/GenBank/DDBJ whole genome shotgun (WGS) entry which is preliminary data.</text>
</comment>
<evidence type="ECO:0000256" key="2">
    <source>
        <dbReference type="ARBA" id="ARBA00004170"/>
    </source>
</evidence>
<keyword evidence="4 10" id="KW-0813">Transport</keyword>
<dbReference type="PROSITE" id="PS00153">
    <property type="entry name" value="ATPASE_GAMMA"/>
    <property type="match status" value="1"/>
</dbReference>
<dbReference type="InterPro" id="IPR000131">
    <property type="entry name" value="ATP_synth_F1_gsu"/>
</dbReference>
<evidence type="ECO:0000256" key="10">
    <source>
        <dbReference type="HAMAP-Rule" id="MF_00815"/>
    </source>
</evidence>
<dbReference type="PANTHER" id="PTHR11693:SF22">
    <property type="entry name" value="ATP SYNTHASE SUBUNIT GAMMA, MITOCHONDRIAL"/>
    <property type="match status" value="1"/>
</dbReference>
<dbReference type="Pfam" id="PF00231">
    <property type="entry name" value="ATP-synt"/>
    <property type="match status" value="1"/>
</dbReference>
<comment type="subcellular location">
    <subcellularLocation>
        <location evidence="10">Cell membrane</location>
        <topology evidence="10">Peripheral membrane protein</topology>
    </subcellularLocation>
    <subcellularLocation>
        <location evidence="2">Membrane</location>
        <topology evidence="2">Peripheral membrane protein</topology>
    </subcellularLocation>
</comment>
<evidence type="ECO:0000256" key="3">
    <source>
        <dbReference type="ARBA" id="ARBA00007681"/>
    </source>
</evidence>
<dbReference type="CDD" id="cd12151">
    <property type="entry name" value="F1-ATPase_gamma"/>
    <property type="match status" value="1"/>
</dbReference>
<dbReference type="GO" id="GO:0045259">
    <property type="term" value="C:proton-transporting ATP synthase complex"/>
    <property type="evidence" value="ECO:0007669"/>
    <property type="project" value="UniProtKB-KW"/>
</dbReference>
<dbReference type="HAMAP" id="MF_00815">
    <property type="entry name" value="ATP_synth_gamma_bact"/>
    <property type="match status" value="1"/>
</dbReference>
<dbReference type="SUPFAM" id="SSF52943">
    <property type="entry name" value="ATP synthase (F1-ATPase), gamma subunit"/>
    <property type="match status" value="1"/>
</dbReference>
<evidence type="ECO:0000256" key="7">
    <source>
        <dbReference type="ARBA" id="ARBA00023136"/>
    </source>
</evidence>
<evidence type="ECO:0000256" key="1">
    <source>
        <dbReference type="ARBA" id="ARBA00003456"/>
    </source>
</evidence>
<dbReference type="InterPro" id="IPR023632">
    <property type="entry name" value="ATP_synth_F1_gsu_CS"/>
</dbReference>
<proteinExistence type="inferred from homology"/>
<dbReference type="AlphaFoldDB" id="A0A841R2Q7"/>
<keyword evidence="10" id="KW-1003">Cell membrane</keyword>
<dbReference type="GO" id="GO:0046933">
    <property type="term" value="F:proton-transporting ATP synthase activity, rotational mechanism"/>
    <property type="evidence" value="ECO:0007669"/>
    <property type="project" value="UniProtKB-UniRule"/>
</dbReference>
<keyword evidence="8 10" id="KW-0139">CF(1)</keyword>
<protein>
    <recommendedName>
        <fullName evidence="10">ATP synthase gamma chain</fullName>
    </recommendedName>
    <alternativeName>
        <fullName evidence="10">ATP synthase F1 sector gamma subunit</fullName>
    </alternativeName>
    <alternativeName>
        <fullName evidence="10">F-ATPase gamma subunit</fullName>
    </alternativeName>
</protein>
<dbReference type="InterPro" id="IPR035968">
    <property type="entry name" value="ATP_synth_F1_ATPase_gsu"/>
</dbReference>
<dbReference type="OrthoDB" id="9812769at2"/>